<dbReference type="SFLD" id="SFLDS00003">
    <property type="entry name" value="Haloacid_Dehalogenase"/>
    <property type="match status" value="1"/>
</dbReference>
<dbReference type="InterPro" id="IPR023214">
    <property type="entry name" value="HAD_sf"/>
</dbReference>
<name>G2GDQ7_9ACTN</name>
<evidence type="ECO:0000256" key="8">
    <source>
        <dbReference type="RuleBase" id="RU362081"/>
    </source>
</evidence>
<evidence type="ECO:0000256" key="1">
    <source>
        <dbReference type="ARBA" id="ARBA00004651"/>
    </source>
</evidence>
<dbReference type="InterPro" id="IPR027256">
    <property type="entry name" value="P-typ_ATPase_IB"/>
</dbReference>
<dbReference type="PANTHER" id="PTHR48085:SF5">
    <property type="entry name" value="CADMIUM_ZINC-TRANSPORTING ATPASE HMA4-RELATED"/>
    <property type="match status" value="1"/>
</dbReference>
<dbReference type="FunFam" id="2.70.150.10:FF:000002">
    <property type="entry name" value="Copper-transporting ATPase 1, putative"/>
    <property type="match status" value="1"/>
</dbReference>
<dbReference type="PRINTS" id="PR00119">
    <property type="entry name" value="CATATPASE"/>
</dbReference>
<keyword evidence="6 8" id="KW-1133">Transmembrane helix</keyword>
<feature type="transmembrane region" description="Helical" evidence="8">
    <location>
        <begin position="255"/>
        <end position="273"/>
    </location>
</feature>
<evidence type="ECO:0000256" key="7">
    <source>
        <dbReference type="ARBA" id="ARBA00023136"/>
    </source>
</evidence>
<dbReference type="SUPFAM" id="SSF81665">
    <property type="entry name" value="Calcium ATPase, transmembrane domain M"/>
    <property type="match status" value="1"/>
</dbReference>
<dbReference type="EMBL" id="AGBF01000058">
    <property type="protein sequence ID" value="EGX58325.1"/>
    <property type="molecule type" value="Genomic_DNA"/>
</dbReference>
<dbReference type="GO" id="GO:0046872">
    <property type="term" value="F:metal ion binding"/>
    <property type="evidence" value="ECO:0007669"/>
    <property type="project" value="UniProtKB-KW"/>
</dbReference>
<dbReference type="GO" id="GO:0016887">
    <property type="term" value="F:ATP hydrolysis activity"/>
    <property type="evidence" value="ECO:0007669"/>
    <property type="project" value="InterPro"/>
</dbReference>
<dbReference type="GO" id="GO:0015086">
    <property type="term" value="F:cadmium ion transmembrane transporter activity"/>
    <property type="evidence" value="ECO:0007669"/>
    <property type="project" value="TreeGrafter"/>
</dbReference>
<evidence type="ECO:0000256" key="3">
    <source>
        <dbReference type="ARBA" id="ARBA00022692"/>
    </source>
</evidence>
<organism evidence="11 12">
    <name type="scientific">Streptomyces zinciresistens K42</name>
    <dbReference type="NCBI Taxonomy" id="700597"/>
    <lineage>
        <taxon>Bacteria</taxon>
        <taxon>Bacillati</taxon>
        <taxon>Actinomycetota</taxon>
        <taxon>Actinomycetes</taxon>
        <taxon>Kitasatosporales</taxon>
        <taxon>Streptomycetaceae</taxon>
        <taxon>Streptomyces</taxon>
    </lineage>
</organism>
<dbReference type="PANTHER" id="PTHR48085">
    <property type="entry name" value="CADMIUM/ZINC-TRANSPORTING ATPASE HMA2-RELATED"/>
    <property type="match status" value="1"/>
</dbReference>
<dbReference type="RefSeq" id="WP_007496990.1">
    <property type="nucleotide sequence ID" value="NZ_AGBF01000058.1"/>
</dbReference>
<keyword evidence="5" id="KW-1278">Translocase</keyword>
<dbReference type="InterPro" id="IPR023299">
    <property type="entry name" value="ATPase_P-typ_cyto_dom_N"/>
</dbReference>
<dbReference type="GO" id="GO:0005886">
    <property type="term" value="C:plasma membrane"/>
    <property type="evidence" value="ECO:0007669"/>
    <property type="project" value="UniProtKB-SubCell"/>
</dbReference>
<reference evidence="11 12" key="1">
    <citation type="submission" date="2011-08" db="EMBL/GenBank/DDBJ databases">
        <authorList>
            <person name="Lin Y."/>
            <person name="Hao X."/>
            <person name="Johnstone L."/>
            <person name="Miller S.J."/>
            <person name="Wei G."/>
            <person name="Rensing C."/>
        </authorList>
    </citation>
    <scope>NUCLEOTIDE SEQUENCE [LARGE SCALE GENOMIC DNA]</scope>
    <source>
        <strain evidence="11 12">K42</strain>
    </source>
</reference>
<proteinExistence type="inferred from homology"/>
<keyword evidence="12" id="KW-1185">Reference proteome</keyword>
<keyword evidence="7 8" id="KW-0472">Membrane</keyword>
<feature type="transmembrane region" description="Helical" evidence="8">
    <location>
        <begin position="35"/>
        <end position="53"/>
    </location>
</feature>
<dbReference type="InterPro" id="IPR036412">
    <property type="entry name" value="HAD-like_sf"/>
</dbReference>
<keyword evidence="8" id="KW-0547">Nucleotide-binding</keyword>
<keyword evidence="4 8" id="KW-0479">Metal-binding</keyword>
<comment type="caution">
    <text evidence="11">The sequence shown here is derived from an EMBL/GenBank/DDBJ whole genome shotgun (WGS) entry which is preliminary data.</text>
</comment>
<keyword evidence="8" id="KW-0067">ATP-binding</keyword>
<comment type="similarity">
    <text evidence="2 8">Belongs to the cation transport ATPase (P-type) (TC 3.A.3) family. Type IB subfamily.</text>
</comment>
<dbReference type="Gene3D" id="3.40.50.1000">
    <property type="entry name" value="HAD superfamily/HAD-like"/>
    <property type="match status" value="1"/>
</dbReference>
<comment type="subcellular location">
    <subcellularLocation>
        <location evidence="1">Cell membrane</location>
        <topology evidence="1">Multi-pass membrane protein</topology>
    </subcellularLocation>
</comment>
<gene>
    <name evidence="11" type="ORF">SZN_18176</name>
</gene>
<feature type="region of interest" description="Disordered" evidence="9">
    <location>
        <begin position="1"/>
        <end position="20"/>
    </location>
</feature>
<dbReference type="Gene3D" id="2.70.150.10">
    <property type="entry name" value="Calcium-transporting ATPase, cytoplasmic transduction domain A"/>
    <property type="match status" value="1"/>
</dbReference>
<dbReference type="SUPFAM" id="SSF81653">
    <property type="entry name" value="Calcium ATPase, transduction domain A"/>
    <property type="match status" value="1"/>
</dbReference>
<evidence type="ECO:0000256" key="2">
    <source>
        <dbReference type="ARBA" id="ARBA00006024"/>
    </source>
</evidence>
<sequence length="696" mass="69414">MADVCCGTDTPSQAPSVTEPAAPPAAVWRVRELQAAALSGALLLASLFLSGPWDVTAQLAALAVGGATFVPGTLRGLLRGRLGVGLLMTIAAVGAVGLGEYGEAATLAFLFSIAEGLEGYAVARTQHGLRALLDLVPSTANVRRGGIETEVAVADLRVGDVLLVKPGERIATDGVVAAGRSALDTSVVTGESVPAEVGPGAEVFAGCVNGAGALEITVTATAEDNSLARLVHIVHEAQERKGNSQRLAEKFARPLVPGVLVLAGLIAALGSLFGDPGVWIERALVVLVAAAPCAFALSVPVAVVAAIGAASKAGVLVKGGAAVESLGKVKVVALDKTGTLTRNEPAVIDVVTMPGVDRARVLDVAAALEARSEHPLAAAILAAVDSPAPGEDVAAVPGNGLTGTVRGRPARLGKPGFVEPGELADDVARLQDAGATVVLVEQDGTLLGAVAVRDEVRPEAAEAVRALREQGIAVVMLTGDNARTAAAIGAAAGIEDVRAELLPQDKARIVTELQARGPVAMVGDGINDAPALATADAGIAMGAMGSDVAIEAADIALMGEDLRRLPDAIAHARAARGIFTQNLLLSGAILVALVPLAATGVLGLATVVASHELAEVVVIGNGIRAGRKKHLPAHAPLRTADKAAVQARVPARPAPVPLAVVPAGKVLLPLGGAPAAEPATEPAGGGCCSGSCGCGD</sequence>
<evidence type="ECO:0000313" key="12">
    <source>
        <dbReference type="Proteomes" id="UP000004217"/>
    </source>
</evidence>
<dbReference type="Pfam" id="PF00702">
    <property type="entry name" value="Hydrolase"/>
    <property type="match status" value="1"/>
</dbReference>
<evidence type="ECO:0000256" key="4">
    <source>
        <dbReference type="ARBA" id="ARBA00022723"/>
    </source>
</evidence>
<dbReference type="OrthoDB" id="7059309at2"/>
<dbReference type="InterPro" id="IPR008250">
    <property type="entry name" value="ATPase_P-typ_transduc_dom_A_sf"/>
</dbReference>
<feature type="transmembrane region" description="Helical" evidence="8">
    <location>
        <begin position="583"/>
        <end position="609"/>
    </location>
</feature>
<dbReference type="NCBIfam" id="TIGR01525">
    <property type="entry name" value="ATPase-IB_hvy"/>
    <property type="match status" value="1"/>
</dbReference>
<dbReference type="InterPro" id="IPR023298">
    <property type="entry name" value="ATPase_P-typ_TM_dom_sf"/>
</dbReference>
<keyword evidence="3 8" id="KW-0812">Transmembrane</keyword>
<evidence type="ECO:0000256" key="5">
    <source>
        <dbReference type="ARBA" id="ARBA00022967"/>
    </source>
</evidence>
<evidence type="ECO:0000256" key="6">
    <source>
        <dbReference type="ARBA" id="ARBA00022989"/>
    </source>
</evidence>
<dbReference type="NCBIfam" id="TIGR01512">
    <property type="entry name" value="ATPase-IB2_Cd"/>
    <property type="match status" value="1"/>
</dbReference>
<dbReference type="InterPro" id="IPR059000">
    <property type="entry name" value="ATPase_P-type_domA"/>
</dbReference>
<dbReference type="InterPro" id="IPR044492">
    <property type="entry name" value="P_typ_ATPase_HD_dom"/>
</dbReference>
<dbReference type="AlphaFoldDB" id="G2GDQ7"/>
<feature type="transmembrane region" description="Helical" evidence="8">
    <location>
        <begin position="285"/>
        <end position="310"/>
    </location>
</feature>
<dbReference type="InterPro" id="IPR018303">
    <property type="entry name" value="ATPase_P-typ_P_site"/>
</dbReference>
<accession>G2GDQ7</accession>
<dbReference type="Gene3D" id="3.40.1110.10">
    <property type="entry name" value="Calcium-transporting ATPase, cytoplasmic domain N"/>
    <property type="match status" value="1"/>
</dbReference>
<protein>
    <submittedName>
        <fullName evidence="11">Putative cadmium-transporting ATPase</fullName>
    </submittedName>
</protein>
<dbReference type="SFLD" id="SFLDF00027">
    <property type="entry name" value="p-type_atpase"/>
    <property type="match status" value="1"/>
</dbReference>
<dbReference type="PATRIC" id="fig|700597.3.peg.3565"/>
<feature type="domain" description="P-type ATPase A" evidence="10">
    <location>
        <begin position="135"/>
        <end position="233"/>
    </location>
</feature>
<dbReference type="GO" id="GO:0019829">
    <property type="term" value="F:ATPase-coupled monoatomic cation transmembrane transporter activity"/>
    <property type="evidence" value="ECO:0007669"/>
    <property type="project" value="InterPro"/>
</dbReference>
<evidence type="ECO:0000313" key="11">
    <source>
        <dbReference type="EMBL" id="EGX58325.1"/>
    </source>
</evidence>
<keyword evidence="8" id="KW-1003">Cell membrane</keyword>
<dbReference type="NCBIfam" id="TIGR01494">
    <property type="entry name" value="ATPase_P-type"/>
    <property type="match status" value="1"/>
</dbReference>
<dbReference type="Pfam" id="PF00122">
    <property type="entry name" value="E1-E2_ATPase"/>
    <property type="match status" value="1"/>
</dbReference>
<evidence type="ECO:0000259" key="10">
    <source>
        <dbReference type="Pfam" id="PF00122"/>
    </source>
</evidence>
<dbReference type="InterPro" id="IPR051014">
    <property type="entry name" value="Cation_Transport_ATPase_IB"/>
</dbReference>
<dbReference type="PROSITE" id="PS00154">
    <property type="entry name" value="ATPASE_E1_E2"/>
    <property type="match status" value="1"/>
</dbReference>
<evidence type="ECO:0000256" key="9">
    <source>
        <dbReference type="SAM" id="MobiDB-lite"/>
    </source>
</evidence>
<dbReference type="SUPFAM" id="SSF56784">
    <property type="entry name" value="HAD-like"/>
    <property type="match status" value="1"/>
</dbReference>
<dbReference type="GO" id="GO:0005524">
    <property type="term" value="F:ATP binding"/>
    <property type="evidence" value="ECO:0007669"/>
    <property type="project" value="UniProtKB-UniRule"/>
</dbReference>
<dbReference type="InterPro" id="IPR001757">
    <property type="entry name" value="P_typ_ATPase"/>
</dbReference>
<dbReference type="SFLD" id="SFLDG00002">
    <property type="entry name" value="C1.7:_P-type_atpase_like"/>
    <property type="match status" value="1"/>
</dbReference>
<dbReference type="Proteomes" id="UP000004217">
    <property type="component" value="Unassembled WGS sequence"/>
</dbReference>